<dbReference type="GO" id="GO:0016020">
    <property type="term" value="C:membrane"/>
    <property type="evidence" value="ECO:0007669"/>
    <property type="project" value="InterPro"/>
</dbReference>
<dbReference type="EMBL" id="RKHR01000004">
    <property type="protein sequence ID" value="ROS01277.1"/>
    <property type="molecule type" value="Genomic_DNA"/>
</dbReference>
<keyword evidence="2" id="KW-0812">Transmembrane</keyword>
<organism evidence="3 4">
    <name type="scientific">Sinobacterium caligoides</name>
    <dbReference type="NCBI Taxonomy" id="933926"/>
    <lineage>
        <taxon>Bacteria</taxon>
        <taxon>Pseudomonadati</taxon>
        <taxon>Pseudomonadota</taxon>
        <taxon>Gammaproteobacteria</taxon>
        <taxon>Cellvibrionales</taxon>
        <taxon>Spongiibacteraceae</taxon>
        <taxon>Sinobacterium</taxon>
    </lineage>
</organism>
<sequence>MRFLFMMFIVVPIVEMYLLFQVSGVIGALPTIGLVLLTAVIGSWLLRKEGLSTLFRANQKMQTGQIPAKEMAEGIAIAVGGALLLTPGFVTDTIGFCCLIPGIRRPLISLIAKRLVAAGGKVHVSSMHVGGEANPFGTPGGDRNRAGHRGVDDKDVIEGEYKRED</sequence>
<accession>A0A3N2DN91</accession>
<dbReference type="InterPro" id="IPR007313">
    <property type="entry name" value="FxsA"/>
</dbReference>
<evidence type="ECO:0000313" key="3">
    <source>
        <dbReference type="EMBL" id="ROS01277.1"/>
    </source>
</evidence>
<evidence type="ECO:0000256" key="2">
    <source>
        <dbReference type="SAM" id="Phobius"/>
    </source>
</evidence>
<keyword evidence="2" id="KW-1133">Transmembrane helix</keyword>
<dbReference type="RefSeq" id="WP_123712087.1">
    <property type="nucleotide sequence ID" value="NZ_RKHR01000004.1"/>
</dbReference>
<evidence type="ECO:0000313" key="4">
    <source>
        <dbReference type="Proteomes" id="UP000275394"/>
    </source>
</evidence>
<evidence type="ECO:0000256" key="1">
    <source>
        <dbReference type="SAM" id="MobiDB-lite"/>
    </source>
</evidence>
<dbReference type="PANTHER" id="PTHR35335:SF1">
    <property type="entry name" value="UPF0716 PROTEIN FXSA"/>
    <property type="match status" value="1"/>
</dbReference>
<proteinExistence type="predicted"/>
<dbReference type="PANTHER" id="PTHR35335">
    <property type="entry name" value="UPF0716 PROTEIN FXSA"/>
    <property type="match status" value="1"/>
</dbReference>
<keyword evidence="4" id="KW-1185">Reference proteome</keyword>
<dbReference type="AlphaFoldDB" id="A0A3N2DN91"/>
<feature type="compositionally biased region" description="Basic and acidic residues" evidence="1">
    <location>
        <begin position="142"/>
        <end position="165"/>
    </location>
</feature>
<dbReference type="Proteomes" id="UP000275394">
    <property type="component" value="Unassembled WGS sequence"/>
</dbReference>
<protein>
    <submittedName>
        <fullName evidence="3">UPF0716 protein FxsA</fullName>
    </submittedName>
</protein>
<name>A0A3N2DN91_9GAMM</name>
<dbReference type="NCBIfam" id="NF008528">
    <property type="entry name" value="PRK11463.1-2"/>
    <property type="match status" value="1"/>
</dbReference>
<reference evidence="3 4" key="1">
    <citation type="submission" date="2018-11" db="EMBL/GenBank/DDBJ databases">
        <title>Genomic Encyclopedia of Type Strains, Phase IV (KMG-IV): sequencing the most valuable type-strain genomes for metagenomic binning, comparative biology and taxonomic classification.</title>
        <authorList>
            <person name="Goeker M."/>
        </authorList>
    </citation>
    <scope>NUCLEOTIDE SEQUENCE [LARGE SCALE GENOMIC DNA]</scope>
    <source>
        <strain evidence="3 4">DSM 100316</strain>
    </source>
</reference>
<gene>
    <name evidence="3" type="ORF">EDC56_1706</name>
</gene>
<dbReference type="OrthoDB" id="9792788at2"/>
<dbReference type="Pfam" id="PF04186">
    <property type="entry name" value="FxsA"/>
    <property type="match status" value="1"/>
</dbReference>
<feature type="region of interest" description="Disordered" evidence="1">
    <location>
        <begin position="129"/>
        <end position="165"/>
    </location>
</feature>
<feature type="transmembrane region" description="Helical" evidence="2">
    <location>
        <begin position="26"/>
        <end position="46"/>
    </location>
</feature>
<comment type="caution">
    <text evidence="3">The sequence shown here is derived from an EMBL/GenBank/DDBJ whole genome shotgun (WGS) entry which is preliminary data.</text>
</comment>
<keyword evidence="2" id="KW-0472">Membrane</keyword>